<dbReference type="Proteomes" id="UP000030451">
    <property type="component" value="Unassembled WGS sequence"/>
</dbReference>
<dbReference type="Pfam" id="PF02896">
    <property type="entry name" value="PEP-utilizers_C"/>
    <property type="match status" value="1"/>
</dbReference>
<gene>
    <name evidence="6" type="ORF">NM06_00420</name>
</gene>
<evidence type="ECO:0000256" key="3">
    <source>
        <dbReference type="ARBA" id="ARBA00022741"/>
    </source>
</evidence>
<evidence type="ECO:0000256" key="1">
    <source>
        <dbReference type="ARBA" id="ARBA00007837"/>
    </source>
</evidence>
<dbReference type="PANTHER" id="PTHR43030">
    <property type="entry name" value="PHOSPHOENOLPYRUVATE SYNTHASE"/>
    <property type="match status" value="1"/>
</dbReference>
<dbReference type="GO" id="GO:0008986">
    <property type="term" value="F:pyruvate, water dikinase activity"/>
    <property type="evidence" value="ECO:0007669"/>
    <property type="project" value="InterPro"/>
</dbReference>
<dbReference type="GO" id="GO:0005524">
    <property type="term" value="F:ATP binding"/>
    <property type="evidence" value="ECO:0007669"/>
    <property type="project" value="UniProtKB-KW"/>
</dbReference>
<evidence type="ECO:0000313" key="7">
    <source>
        <dbReference type="Proteomes" id="UP000030451"/>
    </source>
</evidence>
<comment type="similarity">
    <text evidence="1">Belongs to the PEP-utilizing enzyme family.</text>
</comment>
<comment type="caution">
    <text evidence="6">The sequence shown here is derived from an EMBL/GenBank/DDBJ whole genome shotgun (WGS) entry which is preliminary data.</text>
</comment>
<organism evidence="6 7">
    <name type="scientific">Photobacterium sp. (strain ATCC 43367)</name>
    <dbReference type="NCBI Taxonomy" id="379097"/>
    <lineage>
        <taxon>Bacteria</taxon>
        <taxon>Pseudomonadati</taxon>
        <taxon>Pseudomonadota</taxon>
        <taxon>Gammaproteobacteria</taxon>
        <taxon>Vibrionales</taxon>
        <taxon>Vibrionaceae</taxon>
        <taxon>Vibrio</taxon>
        <taxon>Vibrio oreintalis group</taxon>
    </lineage>
</organism>
<dbReference type="Gene3D" id="3.20.20.60">
    <property type="entry name" value="Phosphoenolpyruvate-binding domains"/>
    <property type="match status" value="1"/>
</dbReference>
<dbReference type="PANTHER" id="PTHR43030:SF1">
    <property type="entry name" value="PHOSPHOENOLPYRUVATE SYNTHASE"/>
    <property type="match status" value="1"/>
</dbReference>
<dbReference type="AlphaFoldDB" id="A0A0A5I228"/>
<reference evidence="6 7" key="1">
    <citation type="submission" date="2014-10" db="EMBL/GenBank/DDBJ databases">
        <title>Genome sequencing of Vibrio sinaloensis T08.</title>
        <authorList>
            <person name="Chan K.-G."/>
            <person name="Mohamad N.I."/>
        </authorList>
    </citation>
    <scope>NUCLEOTIDE SEQUENCE [LARGE SCALE GENOMIC DNA]</scope>
    <source>
        <strain evidence="6 7">T08</strain>
    </source>
</reference>
<evidence type="ECO:0000259" key="5">
    <source>
        <dbReference type="Pfam" id="PF02896"/>
    </source>
</evidence>
<dbReference type="GO" id="GO:0046872">
    <property type="term" value="F:metal ion binding"/>
    <property type="evidence" value="ECO:0007669"/>
    <property type="project" value="UniProtKB-KW"/>
</dbReference>
<dbReference type="InterPro" id="IPR015813">
    <property type="entry name" value="Pyrv/PenolPyrv_kinase-like_dom"/>
</dbReference>
<proteinExistence type="inferred from homology"/>
<dbReference type="SUPFAM" id="SSF51621">
    <property type="entry name" value="Phosphoenolpyruvate/pyruvate domain"/>
    <property type="match status" value="1"/>
</dbReference>
<evidence type="ECO:0000256" key="2">
    <source>
        <dbReference type="ARBA" id="ARBA00022723"/>
    </source>
</evidence>
<keyword evidence="4" id="KW-0067">ATP-binding</keyword>
<keyword evidence="2" id="KW-0479">Metal-binding</keyword>
<dbReference type="InterPro" id="IPR006319">
    <property type="entry name" value="PEP_synth"/>
</dbReference>
<accession>A0A0A5I228</accession>
<name>A0A0A5I228_PHOS4</name>
<evidence type="ECO:0000256" key="4">
    <source>
        <dbReference type="ARBA" id="ARBA00022840"/>
    </source>
</evidence>
<dbReference type="EMBL" id="JRWP01000002">
    <property type="protein sequence ID" value="KGY10560.1"/>
    <property type="molecule type" value="Genomic_DNA"/>
</dbReference>
<protein>
    <submittedName>
        <fullName evidence="6">Phosphoenolpyruvate synthase</fullName>
    </submittedName>
</protein>
<dbReference type="InterPro" id="IPR040442">
    <property type="entry name" value="Pyrv_kinase-like_dom_sf"/>
</dbReference>
<dbReference type="RefSeq" id="WP_038186818.1">
    <property type="nucleotide sequence ID" value="NZ_JRWP01000002.1"/>
</dbReference>
<keyword evidence="6" id="KW-0670">Pyruvate</keyword>
<feature type="domain" description="PEP-utilising enzyme C-terminal" evidence="5">
    <location>
        <begin position="116"/>
        <end position="266"/>
    </location>
</feature>
<sequence length="295" mass="31910">MSVETFNGLHPALSLGSALPSADDSGDGTHLYVSFSDLILGNVFYHPEFKENTENLSEVEKSSIEAILAGQSLEQHFVDTLVTSVKAAIKPEHESIRVSLSSADSYAFSSLLGGSAEIEEVNPALGLRGVSRYASDQFSSTFALECQAIKQLREEGIQVDIVVPFVRALSDAAKVIDLLAEQGLPRGLNGLKVLYTVDVPSAALLCERLLPYFDGVVINLENLAQFTLGVDRISEALEYLFDPQSEAVVQLLDIVVKSAATSNKPVLLTSSNLTQYPKIQEYILERGSIDCVVTL</sequence>
<evidence type="ECO:0000313" key="6">
    <source>
        <dbReference type="EMBL" id="KGY10560.1"/>
    </source>
</evidence>
<dbReference type="OrthoDB" id="5854851at2"/>
<dbReference type="STRING" id="379097.SE23_20670"/>
<dbReference type="InterPro" id="IPR000121">
    <property type="entry name" value="PEP_util_C"/>
</dbReference>
<keyword evidence="3" id="KW-0547">Nucleotide-binding</keyword>